<name>A0A5K7YNB8_9BACT</name>
<evidence type="ECO:0000313" key="1">
    <source>
        <dbReference type="EMBL" id="BBO69369.1"/>
    </source>
</evidence>
<dbReference type="KEGG" id="dalk:DSCA_32990"/>
<sequence>MKDSGSIHKNVQDMCDCYATTDPLKEMSTIKDEPDARSAALKWAALAALHGVGSNAEQITISRSEDGRITVSAEYRPAELPSPGKDVGHEIFETFRQMTHIEADKGKTALALGIRDSSIDLEVKVKKKNGREKIKIAFPKR</sequence>
<reference evidence="1 2" key="1">
    <citation type="submission" date="2019-11" db="EMBL/GenBank/DDBJ databases">
        <title>Comparative genomics of hydrocarbon-degrading Desulfosarcina strains.</title>
        <authorList>
            <person name="Watanabe M."/>
            <person name="Kojima H."/>
            <person name="Fukui M."/>
        </authorList>
    </citation>
    <scope>NUCLEOTIDE SEQUENCE [LARGE SCALE GENOMIC DNA]</scope>
    <source>
        <strain evidence="1 2">PL12</strain>
    </source>
</reference>
<protein>
    <submittedName>
        <fullName evidence="1">Uncharacterized protein</fullName>
    </submittedName>
</protein>
<dbReference type="AlphaFoldDB" id="A0A5K7YNB8"/>
<accession>A0A5K7YNB8</accession>
<evidence type="ECO:0000313" key="2">
    <source>
        <dbReference type="Proteomes" id="UP000427906"/>
    </source>
</evidence>
<dbReference type="Proteomes" id="UP000427906">
    <property type="component" value="Chromosome"/>
</dbReference>
<gene>
    <name evidence="1" type="ORF">DSCA_32990</name>
</gene>
<dbReference type="EMBL" id="AP021874">
    <property type="protein sequence ID" value="BBO69369.1"/>
    <property type="molecule type" value="Genomic_DNA"/>
</dbReference>
<keyword evidence="2" id="KW-1185">Reference proteome</keyword>
<organism evidence="1 2">
    <name type="scientific">Desulfosarcina alkanivorans</name>
    <dbReference type="NCBI Taxonomy" id="571177"/>
    <lineage>
        <taxon>Bacteria</taxon>
        <taxon>Pseudomonadati</taxon>
        <taxon>Thermodesulfobacteriota</taxon>
        <taxon>Desulfobacteria</taxon>
        <taxon>Desulfobacterales</taxon>
        <taxon>Desulfosarcinaceae</taxon>
        <taxon>Desulfosarcina</taxon>
    </lineage>
</organism>
<proteinExistence type="predicted"/>
<dbReference type="OrthoDB" id="5513949at2"/>